<dbReference type="InterPro" id="IPR011006">
    <property type="entry name" value="CheY-like_superfamily"/>
</dbReference>
<feature type="domain" description="Response regulatory" evidence="10">
    <location>
        <begin position="2"/>
        <end position="116"/>
    </location>
</feature>
<organism evidence="12 13">
    <name type="scientific">Candidatus Scatavimonas merdigallinarum</name>
    <dbReference type="NCBI Taxonomy" id="2840914"/>
    <lineage>
        <taxon>Bacteria</taxon>
        <taxon>Bacillati</taxon>
        <taxon>Bacillota</taxon>
        <taxon>Clostridia</taxon>
        <taxon>Eubacteriales</taxon>
        <taxon>Oscillospiraceae</taxon>
        <taxon>Oscillospiraceae incertae sedis</taxon>
        <taxon>Candidatus Scatavimonas</taxon>
    </lineage>
</organism>
<evidence type="ECO:0000259" key="11">
    <source>
        <dbReference type="PROSITE" id="PS51755"/>
    </source>
</evidence>
<dbReference type="GO" id="GO:0032993">
    <property type="term" value="C:protein-DNA complex"/>
    <property type="evidence" value="ECO:0007669"/>
    <property type="project" value="TreeGrafter"/>
</dbReference>
<evidence type="ECO:0000313" key="12">
    <source>
        <dbReference type="EMBL" id="HIQ79784.1"/>
    </source>
</evidence>
<evidence type="ECO:0000259" key="10">
    <source>
        <dbReference type="PROSITE" id="PS50110"/>
    </source>
</evidence>
<dbReference type="Gene3D" id="1.10.10.10">
    <property type="entry name" value="Winged helix-like DNA-binding domain superfamily/Winged helix DNA-binding domain"/>
    <property type="match status" value="1"/>
</dbReference>
<dbReference type="InterPro" id="IPR036388">
    <property type="entry name" value="WH-like_DNA-bd_sf"/>
</dbReference>
<dbReference type="FunFam" id="1.10.10.10:FF:000005">
    <property type="entry name" value="Two-component system response regulator"/>
    <property type="match status" value="1"/>
</dbReference>
<protein>
    <recommendedName>
        <fullName evidence="1">Stage 0 sporulation protein A homolog</fullName>
    </recommendedName>
</protein>
<dbReference type="InterPro" id="IPR001867">
    <property type="entry name" value="OmpR/PhoB-type_DNA-bd"/>
</dbReference>
<dbReference type="InterPro" id="IPR001789">
    <property type="entry name" value="Sig_transdc_resp-reg_receiver"/>
</dbReference>
<comment type="function">
    <text evidence="7">May play the central regulatory role in sporulation. It may be an element of the effector pathway responsible for the activation of sporulation genes in response to nutritional stress. Spo0A may act in concert with spo0H (a sigma factor) to control the expression of some genes that are critical to the sporulation process.</text>
</comment>
<dbReference type="CDD" id="cd00383">
    <property type="entry name" value="trans_reg_C"/>
    <property type="match status" value="1"/>
</dbReference>
<dbReference type="PANTHER" id="PTHR48111:SF22">
    <property type="entry name" value="REGULATOR OF RPOS"/>
    <property type="match status" value="1"/>
</dbReference>
<sequence>MRILIAEDDKDLNNILSKKLRAEGFLTESVFDGESALDQLLFSSFDAAILDIMMPKSDGLETVRCLRAQGNLTPIIFLTAKDTIADKVKGLNIGGNDYLVKPFSFDELIARIYAITRTAAGNPTNIYTLADLTLDAQTHIVQRAGRKILLTAREFSLLEYLLRNKNKVLSRQKIEDNVWSFDYEGGTNIVDVYIAYLRKKIDEGFPAKLIHTVRGVGYIMKEDTK</sequence>
<feature type="DNA-binding region" description="OmpR/PhoB-type" evidence="9">
    <location>
        <begin position="124"/>
        <end position="222"/>
    </location>
</feature>
<dbReference type="GO" id="GO:0006355">
    <property type="term" value="P:regulation of DNA-templated transcription"/>
    <property type="evidence" value="ECO:0007669"/>
    <property type="project" value="InterPro"/>
</dbReference>
<evidence type="ECO:0000256" key="2">
    <source>
        <dbReference type="ARBA" id="ARBA00022553"/>
    </source>
</evidence>
<keyword evidence="4" id="KW-0805">Transcription regulation</keyword>
<dbReference type="AlphaFoldDB" id="A0A9D0ZI69"/>
<dbReference type="GO" id="GO:0000976">
    <property type="term" value="F:transcription cis-regulatory region binding"/>
    <property type="evidence" value="ECO:0007669"/>
    <property type="project" value="TreeGrafter"/>
</dbReference>
<gene>
    <name evidence="12" type="ORF">IAD32_00675</name>
</gene>
<dbReference type="GO" id="GO:0000156">
    <property type="term" value="F:phosphorelay response regulator activity"/>
    <property type="evidence" value="ECO:0007669"/>
    <property type="project" value="TreeGrafter"/>
</dbReference>
<proteinExistence type="predicted"/>
<feature type="modified residue" description="4-aspartylphosphate" evidence="8">
    <location>
        <position position="51"/>
    </location>
</feature>
<reference evidence="12" key="2">
    <citation type="journal article" date="2021" name="PeerJ">
        <title>Extensive microbial diversity within the chicken gut microbiome revealed by metagenomics and culture.</title>
        <authorList>
            <person name="Gilroy R."/>
            <person name="Ravi A."/>
            <person name="Getino M."/>
            <person name="Pursley I."/>
            <person name="Horton D.L."/>
            <person name="Alikhan N.F."/>
            <person name="Baker D."/>
            <person name="Gharbi K."/>
            <person name="Hall N."/>
            <person name="Watson M."/>
            <person name="Adriaenssens E.M."/>
            <person name="Foster-Nyarko E."/>
            <person name="Jarju S."/>
            <person name="Secka A."/>
            <person name="Antonio M."/>
            <person name="Oren A."/>
            <person name="Chaudhuri R.R."/>
            <person name="La Ragione R."/>
            <person name="Hildebrand F."/>
            <person name="Pallen M.J."/>
        </authorList>
    </citation>
    <scope>NUCLEOTIDE SEQUENCE</scope>
    <source>
        <strain evidence="12">ChiSjej1B19-3389</strain>
    </source>
</reference>
<dbReference type="SUPFAM" id="SSF52172">
    <property type="entry name" value="CheY-like"/>
    <property type="match status" value="1"/>
</dbReference>
<evidence type="ECO:0000256" key="5">
    <source>
        <dbReference type="ARBA" id="ARBA00023125"/>
    </source>
</evidence>
<evidence type="ECO:0000256" key="9">
    <source>
        <dbReference type="PROSITE-ProRule" id="PRU01091"/>
    </source>
</evidence>
<dbReference type="PROSITE" id="PS50110">
    <property type="entry name" value="RESPONSE_REGULATORY"/>
    <property type="match status" value="1"/>
</dbReference>
<dbReference type="Proteomes" id="UP000886787">
    <property type="component" value="Unassembled WGS sequence"/>
</dbReference>
<evidence type="ECO:0000256" key="4">
    <source>
        <dbReference type="ARBA" id="ARBA00023015"/>
    </source>
</evidence>
<keyword evidence="3" id="KW-0902">Two-component regulatory system</keyword>
<dbReference type="SMART" id="SM00448">
    <property type="entry name" value="REC"/>
    <property type="match status" value="1"/>
</dbReference>
<dbReference type="PROSITE" id="PS51755">
    <property type="entry name" value="OMPR_PHOB"/>
    <property type="match status" value="1"/>
</dbReference>
<reference evidence="12" key="1">
    <citation type="submission" date="2020-10" db="EMBL/GenBank/DDBJ databases">
        <authorList>
            <person name="Gilroy R."/>
        </authorList>
    </citation>
    <scope>NUCLEOTIDE SEQUENCE</scope>
    <source>
        <strain evidence="12">ChiSjej1B19-3389</strain>
    </source>
</reference>
<accession>A0A9D0ZI69</accession>
<dbReference type="PANTHER" id="PTHR48111">
    <property type="entry name" value="REGULATOR OF RPOS"/>
    <property type="match status" value="1"/>
</dbReference>
<keyword evidence="5 9" id="KW-0238">DNA-binding</keyword>
<dbReference type="GO" id="GO:0005829">
    <property type="term" value="C:cytosol"/>
    <property type="evidence" value="ECO:0007669"/>
    <property type="project" value="TreeGrafter"/>
</dbReference>
<comment type="caution">
    <text evidence="12">The sequence shown here is derived from an EMBL/GenBank/DDBJ whole genome shotgun (WGS) entry which is preliminary data.</text>
</comment>
<dbReference type="Gene3D" id="6.10.250.690">
    <property type="match status" value="1"/>
</dbReference>
<evidence type="ECO:0000256" key="3">
    <source>
        <dbReference type="ARBA" id="ARBA00023012"/>
    </source>
</evidence>
<evidence type="ECO:0000313" key="13">
    <source>
        <dbReference type="Proteomes" id="UP000886787"/>
    </source>
</evidence>
<dbReference type="Pfam" id="PF00072">
    <property type="entry name" value="Response_reg"/>
    <property type="match status" value="1"/>
</dbReference>
<name>A0A9D0ZI69_9FIRM</name>
<evidence type="ECO:0000256" key="7">
    <source>
        <dbReference type="ARBA" id="ARBA00024867"/>
    </source>
</evidence>
<evidence type="ECO:0000256" key="8">
    <source>
        <dbReference type="PROSITE-ProRule" id="PRU00169"/>
    </source>
</evidence>
<keyword evidence="6" id="KW-0804">Transcription</keyword>
<dbReference type="InterPro" id="IPR039420">
    <property type="entry name" value="WalR-like"/>
</dbReference>
<evidence type="ECO:0000256" key="1">
    <source>
        <dbReference type="ARBA" id="ARBA00018672"/>
    </source>
</evidence>
<dbReference type="Gene3D" id="3.40.50.2300">
    <property type="match status" value="1"/>
</dbReference>
<feature type="domain" description="OmpR/PhoB-type" evidence="11">
    <location>
        <begin position="124"/>
        <end position="222"/>
    </location>
</feature>
<dbReference type="EMBL" id="DVFW01000004">
    <property type="protein sequence ID" value="HIQ79784.1"/>
    <property type="molecule type" value="Genomic_DNA"/>
</dbReference>
<keyword evidence="2 8" id="KW-0597">Phosphoprotein</keyword>
<dbReference type="SMART" id="SM00862">
    <property type="entry name" value="Trans_reg_C"/>
    <property type="match status" value="1"/>
</dbReference>
<evidence type="ECO:0000256" key="6">
    <source>
        <dbReference type="ARBA" id="ARBA00023163"/>
    </source>
</evidence>
<dbReference type="Pfam" id="PF00486">
    <property type="entry name" value="Trans_reg_C"/>
    <property type="match status" value="1"/>
</dbReference>